<reference evidence="2 3" key="1">
    <citation type="submission" date="2016-08" db="EMBL/GenBank/DDBJ databases">
        <title>A Parts List for Fungal Cellulosomes Revealed by Comparative Genomics.</title>
        <authorList>
            <consortium name="DOE Joint Genome Institute"/>
            <person name="Haitjema C.H."/>
            <person name="Gilmore S.P."/>
            <person name="Henske J.K."/>
            <person name="Solomon K.V."/>
            <person name="De Groot R."/>
            <person name="Kuo A."/>
            <person name="Mondo S.J."/>
            <person name="Salamov A.A."/>
            <person name="Labutti K."/>
            <person name="Zhao Z."/>
            <person name="Chiniquy J."/>
            <person name="Barry K."/>
            <person name="Brewer H.M."/>
            <person name="Purvine S.O."/>
            <person name="Wright A.T."/>
            <person name="Boxma B."/>
            <person name="Van Alen T."/>
            <person name="Hackstein J.H."/>
            <person name="Baker S.E."/>
            <person name="Grigoriev I.V."/>
            <person name="O'Malley M.A."/>
        </authorList>
    </citation>
    <scope>NUCLEOTIDE SEQUENCE [LARGE SCALE GENOMIC DNA]</scope>
    <source>
        <strain evidence="2 3">G1</strain>
    </source>
</reference>
<evidence type="ECO:0000313" key="2">
    <source>
        <dbReference type="EMBL" id="ORY54439.1"/>
    </source>
</evidence>
<proteinExistence type="predicted"/>
<dbReference type="InterPro" id="IPR036861">
    <property type="entry name" value="Endochitinase-like_sf"/>
</dbReference>
<evidence type="ECO:0000256" key="1">
    <source>
        <dbReference type="ARBA" id="ARBA00022669"/>
    </source>
</evidence>
<dbReference type="EMBL" id="MCOG01000085">
    <property type="protein sequence ID" value="ORY54439.1"/>
    <property type="molecule type" value="Genomic_DNA"/>
</dbReference>
<comment type="caution">
    <text evidence="2">The sequence shown here is derived from an EMBL/GenBank/DDBJ whole genome shotgun (WGS) entry which is preliminary data.</text>
</comment>
<organism evidence="2 3">
    <name type="scientific">Neocallimastix californiae</name>
    <dbReference type="NCBI Taxonomy" id="1754190"/>
    <lineage>
        <taxon>Eukaryota</taxon>
        <taxon>Fungi</taxon>
        <taxon>Fungi incertae sedis</taxon>
        <taxon>Chytridiomycota</taxon>
        <taxon>Chytridiomycota incertae sedis</taxon>
        <taxon>Neocallimastigomycetes</taxon>
        <taxon>Neocallimastigales</taxon>
        <taxon>Neocallimastigaceae</taxon>
        <taxon>Neocallimastix</taxon>
    </lineage>
</organism>
<accession>A0A1Y2D542</accession>
<evidence type="ECO:0000313" key="3">
    <source>
        <dbReference type="Proteomes" id="UP000193920"/>
    </source>
</evidence>
<dbReference type="AlphaFoldDB" id="A0A1Y2D542"/>
<name>A0A1Y2D542_9FUNG</name>
<keyword evidence="3" id="KW-1185">Reference proteome</keyword>
<dbReference type="Gene3D" id="3.30.60.10">
    <property type="entry name" value="Endochitinase-like"/>
    <property type="match status" value="1"/>
</dbReference>
<sequence length="146" mass="17019">MFSKYGYCGTSSEYCGSGCQKRYGKCKNISGGEMFDIQIDEELKEADYNNINQLIESIEEKERIKNSKIQNYIYNPNEKTNCENKFNNHTVTDESLYGNKSNSDSNNEKSEYFILSIKTTKDKEINSEFDSIKIKIDNIKKNYFKK</sequence>
<protein>
    <recommendedName>
        <fullName evidence="4">Chitin-binding type-1 domain-containing protein</fullName>
    </recommendedName>
</protein>
<dbReference type="GO" id="GO:0008061">
    <property type="term" value="F:chitin binding"/>
    <property type="evidence" value="ECO:0007669"/>
    <property type="project" value="UniProtKB-KW"/>
</dbReference>
<keyword evidence="1" id="KW-0147">Chitin-binding</keyword>
<dbReference type="SUPFAM" id="SSF57016">
    <property type="entry name" value="Plant lectins/antimicrobial peptides"/>
    <property type="match status" value="1"/>
</dbReference>
<dbReference type="Proteomes" id="UP000193920">
    <property type="component" value="Unassembled WGS sequence"/>
</dbReference>
<gene>
    <name evidence="2" type="ORF">LY90DRAFT_507626</name>
</gene>
<evidence type="ECO:0008006" key="4">
    <source>
        <dbReference type="Google" id="ProtNLM"/>
    </source>
</evidence>